<reference evidence="1" key="1">
    <citation type="journal article" date="2021" name="Microorganisms">
        <title>Acidisoma silvae sp. nov. and Acidisomacellulosilytica sp. nov., Two Acidophilic Bacteria Isolated from Decaying Wood, Hydrolyzing Cellulose and Producing Poly-3-hydroxybutyrate.</title>
        <authorList>
            <person name="Mieszkin S."/>
            <person name="Pouder E."/>
            <person name="Uroz S."/>
            <person name="Simon-Colin C."/>
            <person name="Alain K."/>
        </authorList>
    </citation>
    <scope>NUCLEOTIDE SEQUENCE</scope>
    <source>
        <strain evidence="1">HW T2.11</strain>
    </source>
</reference>
<evidence type="ECO:0000313" key="2">
    <source>
        <dbReference type="Proteomes" id="UP000708298"/>
    </source>
</evidence>
<protein>
    <submittedName>
        <fullName evidence="1">Helix-turn-helix domain-containing protein</fullName>
    </submittedName>
</protein>
<dbReference type="EMBL" id="JAESVB010000029">
    <property type="protein sequence ID" value="MCB8878313.1"/>
    <property type="molecule type" value="Genomic_DNA"/>
</dbReference>
<gene>
    <name evidence="1" type="ORF">ASILVAE211_24260</name>
</gene>
<dbReference type="AlphaFoldDB" id="A0A964E205"/>
<reference evidence="1" key="2">
    <citation type="submission" date="2021-01" db="EMBL/GenBank/DDBJ databases">
        <authorList>
            <person name="Mieszkin S."/>
            <person name="Pouder E."/>
            <person name="Alain K."/>
        </authorList>
    </citation>
    <scope>NUCLEOTIDE SEQUENCE</scope>
    <source>
        <strain evidence="1">HW T2.11</strain>
    </source>
</reference>
<sequence length="85" mass="10017">MGLRRSTFRRWCELYRTGGPETLAERPSAPDRIWNRIPDDIRARIIDLALEAPELSPREIAELSTDEERYLSRIPRFTGFSRRTI</sequence>
<name>A0A964E205_9PROT</name>
<proteinExistence type="predicted"/>
<organism evidence="1 2">
    <name type="scientific">Acidisoma silvae</name>
    <dbReference type="NCBI Taxonomy" id="2802396"/>
    <lineage>
        <taxon>Bacteria</taxon>
        <taxon>Pseudomonadati</taxon>
        <taxon>Pseudomonadota</taxon>
        <taxon>Alphaproteobacteria</taxon>
        <taxon>Acetobacterales</taxon>
        <taxon>Acidocellaceae</taxon>
        <taxon>Acidisoma</taxon>
    </lineage>
</organism>
<evidence type="ECO:0000313" key="1">
    <source>
        <dbReference type="EMBL" id="MCB8878313.1"/>
    </source>
</evidence>
<dbReference type="Pfam" id="PF13565">
    <property type="entry name" value="HTH_32"/>
    <property type="match status" value="1"/>
</dbReference>
<dbReference type="Proteomes" id="UP000708298">
    <property type="component" value="Unassembled WGS sequence"/>
</dbReference>
<keyword evidence="2" id="KW-1185">Reference proteome</keyword>
<accession>A0A964E205</accession>
<comment type="caution">
    <text evidence="1">The sequence shown here is derived from an EMBL/GenBank/DDBJ whole genome shotgun (WGS) entry which is preliminary data.</text>
</comment>